<dbReference type="InterPro" id="IPR003675">
    <property type="entry name" value="Rce1/LyrA-like_dom"/>
</dbReference>
<sequence length="281" mass="31626">MKPYKYHPIRFYVTVFVMTWAFWIGAAACRDNGTAMTLMFLGLCVPAATAVCTVLTSKSKALKSDLKRKLIGFYRVHPVNLLAAVLLFACIVALTILLSTVFGQSLDQFSFTEGFSFSIKGSSALITILLASVIEELGWRGYGEDSIAQYGSWFWESVLFGFIWSAWHIPLFFIDGTYQAGLMQLGFGYALNFFVSVIPLGFITTWVYVKNNRSMMASIFFHLFVNFFQEKIAMTPETKCIETIVITLAAVGLVFANKEMFFETEHVGKLLETNKDRRPAD</sequence>
<feature type="transmembrane region" description="Helical" evidence="1">
    <location>
        <begin position="186"/>
        <end position="209"/>
    </location>
</feature>
<dbReference type="GO" id="GO:0004175">
    <property type="term" value="F:endopeptidase activity"/>
    <property type="evidence" value="ECO:0007669"/>
    <property type="project" value="UniProtKB-ARBA"/>
</dbReference>
<dbReference type="Pfam" id="PF02517">
    <property type="entry name" value="Rce1-like"/>
    <property type="match status" value="1"/>
</dbReference>
<accession>A0A4P8IE95</accession>
<dbReference type="PROSITE" id="PS51257">
    <property type="entry name" value="PROKAR_LIPOPROTEIN"/>
    <property type="match status" value="1"/>
</dbReference>
<keyword evidence="1" id="KW-0472">Membrane</keyword>
<feature type="transmembrane region" description="Helical" evidence="1">
    <location>
        <begin position="78"/>
        <end position="102"/>
    </location>
</feature>
<dbReference type="RefSeq" id="WP_137329014.1">
    <property type="nucleotide sequence ID" value="NZ_CP040058.1"/>
</dbReference>
<feature type="transmembrane region" description="Helical" evidence="1">
    <location>
        <begin position="153"/>
        <end position="174"/>
    </location>
</feature>
<dbReference type="PANTHER" id="PTHR35797">
    <property type="entry name" value="PROTEASE-RELATED"/>
    <property type="match status" value="1"/>
</dbReference>
<evidence type="ECO:0000313" key="4">
    <source>
        <dbReference type="Proteomes" id="UP000298653"/>
    </source>
</evidence>
<feature type="transmembrane region" description="Helical" evidence="1">
    <location>
        <begin position="9"/>
        <end position="28"/>
    </location>
</feature>
<name>A0A4P8IE95_9FIRM</name>
<proteinExistence type="predicted"/>
<evidence type="ECO:0000259" key="2">
    <source>
        <dbReference type="Pfam" id="PF02517"/>
    </source>
</evidence>
<gene>
    <name evidence="3" type="ORF">AR1Y2_2232</name>
</gene>
<dbReference type="PANTHER" id="PTHR35797:SF1">
    <property type="entry name" value="PROTEASE"/>
    <property type="match status" value="1"/>
</dbReference>
<keyword evidence="1" id="KW-0812">Transmembrane</keyword>
<protein>
    <submittedName>
        <fullName evidence="3">CAAX amino terminal protease family protein</fullName>
    </submittedName>
</protein>
<keyword evidence="3" id="KW-0378">Hydrolase</keyword>
<reference evidence="3 4" key="1">
    <citation type="submission" date="2019-05" db="EMBL/GenBank/DDBJ databases">
        <title>Complete genome sequencing of Anaerostipes rhamnosivorans.</title>
        <authorList>
            <person name="Bui T.P.N."/>
            <person name="de Vos W.M."/>
        </authorList>
    </citation>
    <scope>NUCLEOTIDE SEQUENCE [LARGE SCALE GENOMIC DNA]</scope>
    <source>
        <strain evidence="3 4">1y2</strain>
    </source>
</reference>
<feature type="transmembrane region" description="Helical" evidence="1">
    <location>
        <begin position="34"/>
        <end position="57"/>
    </location>
</feature>
<dbReference type="OrthoDB" id="9777755at2"/>
<dbReference type="GO" id="GO:0006508">
    <property type="term" value="P:proteolysis"/>
    <property type="evidence" value="ECO:0007669"/>
    <property type="project" value="UniProtKB-KW"/>
</dbReference>
<dbReference type="AlphaFoldDB" id="A0A4P8IE95"/>
<evidence type="ECO:0000313" key="3">
    <source>
        <dbReference type="EMBL" id="QCP35686.1"/>
    </source>
</evidence>
<keyword evidence="3" id="KW-0645">Protease</keyword>
<dbReference type="InterPro" id="IPR042150">
    <property type="entry name" value="MmRce1-like"/>
</dbReference>
<dbReference type="EMBL" id="CP040058">
    <property type="protein sequence ID" value="QCP35686.1"/>
    <property type="molecule type" value="Genomic_DNA"/>
</dbReference>
<feature type="transmembrane region" description="Helical" evidence="1">
    <location>
        <begin position="114"/>
        <end position="133"/>
    </location>
</feature>
<dbReference type="Proteomes" id="UP000298653">
    <property type="component" value="Chromosome"/>
</dbReference>
<organism evidence="3 4">
    <name type="scientific">Anaerostipes rhamnosivorans</name>
    <dbReference type="NCBI Taxonomy" id="1229621"/>
    <lineage>
        <taxon>Bacteria</taxon>
        <taxon>Bacillati</taxon>
        <taxon>Bacillota</taxon>
        <taxon>Clostridia</taxon>
        <taxon>Lachnospirales</taxon>
        <taxon>Lachnospiraceae</taxon>
        <taxon>Anaerostipes</taxon>
    </lineage>
</organism>
<feature type="domain" description="CAAX prenyl protease 2/Lysostaphin resistance protein A-like" evidence="2">
    <location>
        <begin position="124"/>
        <end position="228"/>
    </location>
</feature>
<dbReference type="KEGG" id="arf:AR1Y2_2232"/>
<keyword evidence="1" id="KW-1133">Transmembrane helix</keyword>
<dbReference type="GO" id="GO:0080120">
    <property type="term" value="P:CAAX-box protein maturation"/>
    <property type="evidence" value="ECO:0007669"/>
    <property type="project" value="UniProtKB-ARBA"/>
</dbReference>
<keyword evidence="4" id="KW-1185">Reference proteome</keyword>
<evidence type="ECO:0000256" key="1">
    <source>
        <dbReference type="SAM" id="Phobius"/>
    </source>
</evidence>